<protein>
    <submittedName>
        <fullName evidence="2">Uncharacterized protein</fullName>
    </submittedName>
</protein>
<proteinExistence type="predicted"/>
<evidence type="ECO:0000256" key="1">
    <source>
        <dbReference type="SAM" id="Coils"/>
    </source>
</evidence>
<reference evidence="3" key="1">
    <citation type="journal article" date="2019" name="Int. J. Syst. Evol. Microbiol.">
        <title>The Global Catalogue of Microorganisms (GCM) 10K type strain sequencing project: providing services to taxonomists for standard genome sequencing and annotation.</title>
        <authorList>
            <consortium name="The Broad Institute Genomics Platform"/>
            <consortium name="The Broad Institute Genome Sequencing Center for Infectious Disease"/>
            <person name="Wu L."/>
            <person name="Ma J."/>
        </authorList>
    </citation>
    <scope>NUCLEOTIDE SEQUENCE [LARGE SCALE GENOMIC DNA]</scope>
    <source>
        <strain evidence="3">CGMCC 1.12237</strain>
    </source>
</reference>
<evidence type="ECO:0000313" key="3">
    <source>
        <dbReference type="Proteomes" id="UP001596147"/>
    </source>
</evidence>
<comment type="caution">
    <text evidence="2">The sequence shown here is derived from an EMBL/GenBank/DDBJ whole genome shotgun (WGS) entry which is preliminary data.</text>
</comment>
<dbReference type="EMBL" id="JBHSMC010000014">
    <property type="protein sequence ID" value="MFC5465428.1"/>
    <property type="molecule type" value="Genomic_DNA"/>
</dbReference>
<dbReference type="Proteomes" id="UP001596147">
    <property type="component" value="Unassembled WGS sequence"/>
</dbReference>
<feature type="coiled-coil region" evidence="1">
    <location>
        <begin position="129"/>
        <end position="167"/>
    </location>
</feature>
<keyword evidence="1" id="KW-0175">Coiled coil</keyword>
<accession>A0ABW0LLG8</accession>
<organism evidence="2 3">
    <name type="scientific">Lederbergia graminis</name>
    <dbReference type="NCBI Taxonomy" id="735518"/>
    <lineage>
        <taxon>Bacteria</taxon>
        <taxon>Bacillati</taxon>
        <taxon>Bacillota</taxon>
        <taxon>Bacilli</taxon>
        <taxon>Bacillales</taxon>
        <taxon>Bacillaceae</taxon>
        <taxon>Lederbergia</taxon>
    </lineage>
</organism>
<keyword evidence="3" id="KW-1185">Reference proteome</keyword>
<evidence type="ECO:0000313" key="2">
    <source>
        <dbReference type="EMBL" id="MFC5465428.1"/>
    </source>
</evidence>
<name>A0ABW0LLG8_9BACI</name>
<dbReference type="RefSeq" id="WP_382351769.1">
    <property type="nucleotide sequence ID" value="NZ_JBHSMC010000014.1"/>
</dbReference>
<sequence>MGLFINNNEHPNVYKNKEEIATQNQSEYKFNFLTELVREQRDANDSLHHSFRDLIMLYEQQGNAHTDQLMELGNHLNELRVISGEHERFEHNVIDMLSKLDKGYEVVLENDDKLREELFEQISVIGKTNEEIVSRLEKYDTANEQLAKKLSEQLEMQKQLAERVDQQEGKQDAVSSRLENQEALTEKILREIHHIRTILFERTSYLAEKIENGYKATSSYIYKLISGSEKQLTLVKNKEPEKKVK</sequence>
<gene>
    <name evidence="2" type="ORF">ACFPM4_11770</name>
</gene>